<reference evidence="3 4" key="1">
    <citation type="journal article" date="2014" name="Int. J. Syst. Evol. Microbiol.">
        <title>Fulvimonas yonginensis sp. nov., isolated from greenhouse soil, and emended description of the genus Fulvimonas.</title>
        <authorList>
            <person name="Ahn J.H."/>
            <person name="Kim S.J."/>
            <person name="Weon H.Y."/>
            <person name="Hong S.B."/>
            <person name="Seok S.J."/>
            <person name="Kwon S.W."/>
        </authorList>
    </citation>
    <scope>NUCLEOTIDE SEQUENCE [LARGE SCALE GENOMIC DNA]</scope>
    <source>
        <strain evidence="3 4">KACC 16952</strain>
    </source>
</reference>
<dbReference type="InterPro" id="IPR038610">
    <property type="entry name" value="FliK-like_C_sf"/>
</dbReference>
<proteinExistence type="predicted"/>
<keyword evidence="3" id="KW-0282">Flagellum</keyword>
<dbReference type="EMBL" id="JBBBNY010000002">
    <property type="protein sequence ID" value="MEI7035968.1"/>
    <property type="molecule type" value="Genomic_DNA"/>
</dbReference>
<accession>A0ABU8J8Z9</accession>
<name>A0ABU8J8Z9_9GAMM</name>
<feature type="compositionally biased region" description="Low complexity" evidence="1">
    <location>
        <begin position="219"/>
        <end position="231"/>
    </location>
</feature>
<feature type="compositionally biased region" description="Low complexity" evidence="1">
    <location>
        <begin position="198"/>
        <end position="208"/>
    </location>
</feature>
<gene>
    <name evidence="3" type="ORF">WAT24_04250</name>
</gene>
<dbReference type="Pfam" id="PF02120">
    <property type="entry name" value="Flg_hook"/>
    <property type="match status" value="1"/>
</dbReference>
<evidence type="ECO:0000313" key="4">
    <source>
        <dbReference type="Proteomes" id="UP001381174"/>
    </source>
</evidence>
<keyword evidence="3" id="KW-0969">Cilium</keyword>
<keyword evidence="3" id="KW-0966">Cell projection</keyword>
<evidence type="ECO:0000256" key="1">
    <source>
        <dbReference type="SAM" id="MobiDB-lite"/>
    </source>
</evidence>
<feature type="region of interest" description="Disordered" evidence="1">
    <location>
        <begin position="198"/>
        <end position="238"/>
    </location>
</feature>
<dbReference type="Gene3D" id="3.30.750.140">
    <property type="match status" value="1"/>
</dbReference>
<dbReference type="Proteomes" id="UP001381174">
    <property type="component" value="Unassembled WGS sequence"/>
</dbReference>
<evidence type="ECO:0000259" key="2">
    <source>
        <dbReference type="Pfam" id="PF02120"/>
    </source>
</evidence>
<keyword evidence="4" id="KW-1185">Reference proteome</keyword>
<feature type="domain" description="Flagellar hook-length control protein-like C-terminal" evidence="2">
    <location>
        <begin position="298"/>
        <end position="373"/>
    </location>
</feature>
<organism evidence="3 4">
    <name type="scientific">Fulvimonas yonginensis</name>
    <dbReference type="NCBI Taxonomy" id="1495200"/>
    <lineage>
        <taxon>Bacteria</taxon>
        <taxon>Pseudomonadati</taxon>
        <taxon>Pseudomonadota</taxon>
        <taxon>Gammaproteobacteria</taxon>
        <taxon>Lysobacterales</taxon>
        <taxon>Rhodanobacteraceae</taxon>
        <taxon>Fulvimonas</taxon>
    </lineage>
</organism>
<dbReference type="InterPro" id="IPR021136">
    <property type="entry name" value="Flagellar_hook_control-like_C"/>
</dbReference>
<dbReference type="RefSeq" id="WP_336806590.1">
    <property type="nucleotide sequence ID" value="NZ_JBBBNY010000002.1"/>
</dbReference>
<protein>
    <submittedName>
        <fullName evidence="3">Flagellar hook-length control protein FliK</fullName>
    </submittedName>
</protein>
<sequence>MIIQPTSLAAMTWAGAATGAAAESWRVGSVLPARSLGMGEQGRMVLQIGALTVETDPLGVPLPSQFQVRVLAMGNPPLLEILAQGAGDPLVQRALRERLPQQNGYASLLATLGALAQRPVLRQLPPDIRAALAQLDQGVRTPQDITHAEGLREAVVRSGLFLESQLARPQTNPLPLREEDWKGTLLRLAALLDRQPRLAQAAPPAGADTPPPLRQRGLQAQPRATAAAPRAGESPDAEDVDRLLGRLKSDVHAALARLEIAQLDAAAGQAWMIEIPLQGAHGRDVLQIHLEYGQDGETGSPQWTLGFALDLPALGPLQGELQLRDLRLNVRLWAERSASAERLERQFTPLRQRLAASGLQLDQLTCQTGLPHGNGQAGALLLKATA</sequence>
<comment type="caution">
    <text evidence="3">The sequence shown here is derived from an EMBL/GenBank/DDBJ whole genome shotgun (WGS) entry which is preliminary data.</text>
</comment>
<evidence type="ECO:0000313" key="3">
    <source>
        <dbReference type="EMBL" id="MEI7035968.1"/>
    </source>
</evidence>